<dbReference type="Pfam" id="PF04851">
    <property type="entry name" value="ResIII"/>
    <property type="match status" value="1"/>
</dbReference>
<dbReference type="InterPro" id="IPR006935">
    <property type="entry name" value="Helicase/UvrB_N"/>
</dbReference>
<organism evidence="2 3">
    <name type="scientific">Acidihalobacter aeolianus</name>
    <dbReference type="NCBI Taxonomy" id="2792603"/>
    <lineage>
        <taxon>Bacteria</taxon>
        <taxon>Pseudomonadati</taxon>
        <taxon>Pseudomonadota</taxon>
        <taxon>Gammaproteobacteria</taxon>
        <taxon>Chromatiales</taxon>
        <taxon>Ectothiorhodospiraceae</taxon>
        <taxon>Acidihalobacter</taxon>
    </lineage>
</organism>
<evidence type="ECO:0000259" key="1">
    <source>
        <dbReference type="Pfam" id="PF04851"/>
    </source>
</evidence>
<evidence type="ECO:0000313" key="2">
    <source>
        <dbReference type="EMBL" id="AOV16196.1"/>
    </source>
</evidence>
<keyword evidence="3" id="KW-1185">Reference proteome</keyword>
<dbReference type="GO" id="GO:0005524">
    <property type="term" value="F:ATP binding"/>
    <property type="evidence" value="ECO:0007669"/>
    <property type="project" value="InterPro"/>
</dbReference>
<dbReference type="Gene3D" id="3.40.50.300">
    <property type="entry name" value="P-loop containing nucleotide triphosphate hydrolases"/>
    <property type="match status" value="1"/>
</dbReference>
<accession>A0A1D8K5F8</accession>
<dbReference type="InterPro" id="IPR027417">
    <property type="entry name" value="P-loop_NTPase"/>
</dbReference>
<dbReference type="EMBL" id="CP017448">
    <property type="protein sequence ID" value="AOV16196.1"/>
    <property type="molecule type" value="Genomic_DNA"/>
</dbReference>
<dbReference type="RefSeq" id="WP_070071791.1">
    <property type="nucleotide sequence ID" value="NZ_CP017448.1"/>
</dbReference>
<dbReference type="KEGG" id="aaeo:BJI67_03140"/>
<evidence type="ECO:0000313" key="3">
    <source>
        <dbReference type="Proteomes" id="UP000095342"/>
    </source>
</evidence>
<protein>
    <recommendedName>
        <fullName evidence="1">Helicase/UvrB N-terminal domain-containing protein</fullName>
    </recommendedName>
</protein>
<dbReference type="GO" id="GO:0003677">
    <property type="term" value="F:DNA binding"/>
    <property type="evidence" value="ECO:0007669"/>
    <property type="project" value="InterPro"/>
</dbReference>
<proteinExistence type="predicted"/>
<dbReference type="GO" id="GO:0016787">
    <property type="term" value="F:hydrolase activity"/>
    <property type="evidence" value="ECO:0007669"/>
    <property type="project" value="InterPro"/>
</dbReference>
<gene>
    <name evidence="2" type="ORF">BJI67_03140</name>
</gene>
<reference evidence="2 3" key="1">
    <citation type="submission" date="2016-09" db="EMBL/GenBank/DDBJ databases">
        <title>Acidihalobacter prosperus V6 (DSM14174).</title>
        <authorList>
            <person name="Khaleque H.N."/>
            <person name="Ramsay J.P."/>
            <person name="Murphy R.J.T."/>
            <person name="Kaksonen A.H."/>
            <person name="Boxall N.J."/>
            <person name="Watkin E.L.J."/>
        </authorList>
    </citation>
    <scope>NUCLEOTIDE SEQUENCE [LARGE SCALE GENOMIC DNA]</scope>
    <source>
        <strain evidence="2 3">V6</strain>
    </source>
</reference>
<feature type="domain" description="Helicase/UvrB N-terminal" evidence="1">
    <location>
        <begin position="256"/>
        <end position="295"/>
    </location>
</feature>
<dbReference type="AlphaFoldDB" id="A0A1D8K5F8"/>
<name>A0A1D8K5F8_9GAMM</name>
<dbReference type="Proteomes" id="UP000095342">
    <property type="component" value="Chromosome"/>
</dbReference>
<dbReference type="SUPFAM" id="SSF52540">
    <property type="entry name" value="P-loop containing nucleoside triphosphate hydrolases"/>
    <property type="match status" value="1"/>
</dbReference>
<sequence>MFTFEELTEITQRPEFVEDIGDVRQTLVNHRMRQPAHLSAGSADRLAHFAEAVLTSAPAWQPEDRVELCRTAAEVSEVLSTNLRPANAKAFRLRAAVLYELADLPSIAASMLDDSDVSPRLISFFKRSEQFSKLNGSVPLPQLDVSQLSLGEKALLDDAAEYLEVAQNSNSTTLQDVGQRSSVSALAAQVGLGYELGLTATELLAFSTLLRSRMNRLAISRLPASLIPSLRRMSFPLEFLPSQNFALDQGLLDKNIPAWGFAAPTGTGKTYISRLLILDTLESYSDRKVLYIVPRACSH</sequence>